<comment type="caution">
    <text evidence="1">The sequence shown here is derived from an EMBL/GenBank/DDBJ whole genome shotgun (WGS) entry which is preliminary data.</text>
</comment>
<dbReference type="EMBL" id="JTJC03000002">
    <property type="protein sequence ID" value="NHC35003.1"/>
    <property type="molecule type" value="Genomic_DNA"/>
</dbReference>
<dbReference type="Proteomes" id="UP000031532">
    <property type="component" value="Unassembled WGS sequence"/>
</dbReference>
<sequence>MKLIYNKEKPTAIEKAEIENTLIEMCDPQTRALLRLAVDFNVWSCEQSNRPKLMVHCKSREVTAAIGSRQEILKNLLQRILGCEVTMEIYYNIPEGLVYFDTEGAVAPAKWYLCNRKDCGSMKIPLPDC</sequence>
<keyword evidence="2" id="KW-1185">Reference proteome</keyword>
<dbReference type="OrthoDB" id="9860924at2"/>
<dbReference type="AlphaFoldDB" id="A0A9X5E4Y4"/>
<proteinExistence type="predicted"/>
<name>A0A9X5E4Y4_9CYAN</name>
<evidence type="ECO:0000313" key="2">
    <source>
        <dbReference type="Proteomes" id="UP000031532"/>
    </source>
</evidence>
<dbReference type="RefSeq" id="WP_039716536.1">
    <property type="nucleotide sequence ID" value="NZ_JTJC03000002.1"/>
</dbReference>
<reference evidence="1 2" key="1">
    <citation type="journal article" date="2015" name="Genome Announc.">
        <title>Draft Genome Sequence of the Terrestrial Cyanobacterium Scytonema millei VB511283, Isolated from Eastern India.</title>
        <authorList>
            <person name="Sen D."/>
            <person name="Chandrababunaidu M.M."/>
            <person name="Singh D."/>
            <person name="Sanghi N."/>
            <person name="Ghorai A."/>
            <person name="Mishra G.P."/>
            <person name="Madduluri M."/>
            <person name="Adhikary S.P."/>
            <person name="Tripathy S."/>
        </authorList>
    </citation>
    <scope>NUCLEOTIDE SEQUENCE [LARGE SCALE GENOMIC DNA]</scope>
    <source>
        <strain evidence="1 2">VB511283</strain>
    </source>
</reference>
<accession>A0A9X5E4Y4</accession>
<gene>
    <name evidence="1" type="ORF">QH73_0010080</name>
</gene>
<organism evidence="1 2">
    <name type="scientific">Scytonema millei VB511283</name>
    <dbReference type="NCBI Taxonomy" id="1245923"/>
    <lineage>
        <taxon>Bacteria</taxon>
        <taxon>Bacillati</taxon>
        <taxon>Cyanobacteriota</taxon>
        <taxon>Cyanophyceae</taxon>
        <taxon>Nostocales</taxon>
        <taxon>Scytonemataceae</taxon>
        <taxon>Scytonema</taxon>
    </lineage>
</organism>
<evidence type="ECO:0000313" key="1">
    <source>
        <dbReference type="EMBL" id="NHC35003.1"/>
    </source>
</evidence>
<protein>
    <submittedName>
        <fullName evidence="1">Uncharacterized protein</fullName>
    </submittedName>
</protein>